<comment type="domain">
    <text evidence="7">The DHHC domain is required for palmitoyltransferase activity.</text>
</comment>
<dbReference type="GO" id="GO:0019706">
    <property type="term" value="F:protein-cysteine S-palmitoyltransferase activity"/>
    <property type="evidence" value="ECO:0007669"/>
    <property type="project" value="UniProtKB-EC"/>
</dbReference>
<evidence type="ECO:0000313" key="10">
    <source>
        <dbReference type="EMBL" id="GMI04484.1"/>
    </source>
</evidence>
<dbReference type="PANTHER" id="PTHR12246">
    <property type="entry name" value="PALMITOYLTRANSFERASE ZDHHC16"/>
    <property type="match status" value="1"/>
</dbReference>
<feature type="domain" description="Palmitoyltransferase DHHC" evidence="9">
    <location>
        <begin position="184"/>
        <end position="312"/>
    </location>
</feature>
<dbReference type="InterPro" id="IPR039859">
    <property type="entry name" value="PFA4/ZDH16/20/ERF2-like"/>
</dbReference>
<keyword evidence="6 7" id="KW-0012">Acyltransferase</keyword>
<feature type="transmembrane region" description="Helical" evidence="7">
    <location>
        <begin position="231"/>
        <end position="254"/>
    </location>
</feature>
<keyword evidence="5 7" id="KW-0472">Membrane</keyword>
<evidence type="ECO:0000256" key="4">
    <source>
        <dbReference type="ARBA" id="ARBA00022989"/>
    </source>
</evidence>
<comment type="catalytic activity">
    <reaction evidence="7">
        <text>L-cysteinyl-[protein] + hexadecanoyl-CoA = S-hexadecanoyl-L-cysteinyl-[protein] + CoA</text>
        <dbReference type="Rhea" id="RHEA:36683"/>
        <dbReference type="Rhea" id="RHEA-COMP:10131"/>
        <dbReference type="Rhea" id="RHEA-COMP:11032"/>
        <dbReference type="ChEBI" id="CHEBI:29950"/>
        <dbReference type="ChEBI" id="CHEBI:57287"/>
        <dbReference type="ChEBI" id="CHEBI:57379"/>
        <dbReference type="ChEBI" id="CHEBI:74151"/>
        <dbReference type="EC" id="2.3.1.225"/>
    </reaction>
</comment>
<keyword evidence="2 7" id="KW-0808">Transferase</keyword>
<evidence type="ECO:0000256" key="2">
    <source>
        <dbReference type="ARBA" id="ARBA00022679"/>
    </source>
</evidence>
<evidence type="ECO:0000256" key="3">
    <source>
        <dbReference type="ARBA" id="ARBA00022692"/>
    </source>
</evidence>
<keyword evidence="3 7" id="KW-0812">Transmembrane</keyword>
<evidence type="ECO:0000259" key="9">
    <source>
        <dbReference type="Pfam" id="PF01529"/>
    </source>
</evidence>
<dbReference type="EC" id="2.3.1.225" evidence="7"/>
<dbReference type="GO" id="GO:0016020">
    <property type="term" value="C:membrane"/>
    <property type="evidence" value="ECO:0007669"/>
    <property type="project" value="UniProtKB-SubCell"/>
</dbReference>
<comment type="subcellular location">
    <subcellularLocation>
        <location evidence="1">Membrane</location>
        <topology evidence="1">Multi-pass membrane protein</topology>
    </subcellularLocation>
</comment>
<evidence type="ECO:0000256" key="8">
    <source>
        <dbReference type="SAM" id="MobiDB-lite"/>
    </source>
</evidence>
<feature type="compositionally biased region" description="Basic and acidic residues" evidence="8">
    <location>
        <begin position="136"/>
        <end position="157"/>
    </location>
</feature>
<dbReference type="Pfam" id="PF01529">
    <property type="entry name" value="DHHC"/>
    <property type="match status" value="1"/>
</dbReference>
<evidence type="ECO:0000256" key="1">
    <source>
        <dbReference type="ARBA" id="ARBA00004141"/>
    </source>
</evidence>
<comment type="caution">
    <text evidence="10">The sequence shown here is derived from an EMBL/GenBank/DDBJ whole genome shotgun (WGS) entry which is preliminary data.</text>
</comment>
<sequence>MLASYGTGFKYKNWLVLDGCGLFCAGITWFLHIWAAWVVITKVLDPWMGPGAITTMKLKKGEKLEDLGDPELLPTHKNIVMFTVHCLAFLTIAGLALAGHGKAMTTNPGAVPELAAPVGTVFSGPEGTKDEDETKETDVLLEEKGKSDASGGVERRNGNSNGGTNAEGEGDEEQAIKPKPKVPHRTCRRCGPKSFKPPRAHHCSICNRCVVKMDHHCPWVNNCVGIGNHKFFILFISYTFLSCFYSLSLVMYRFFTCMNVMRGPACMHKPSDTLPIILLVIEGVLFGLFTSCMMLDQYTVVTTNVTQIDRLKGGDEVAPDHEVNETFGGDKGAELDWFLPTTVVFPSSMKEEIYGFCVPCDDKEENFARMATLV</sequence>
<feature type="transmembrane region" description="Helical" evidence="7">
    <location>
        <begin position="79"/>
        <end position="98"/>
    </location>
</feature>
<gene>
    <name evidence="10" type="ORF">TrVE_jg7494</name>
</gene>
<organism evidence="10 11">
    <name type="scientific">Triparma verrucosa</name>
    <dbReference type="NCBI Taxonomy" id="1606542"/>
    <lineage>
        <taxon>Eukaryota</taxon>
        <taxon>Sar</taxon>
        <taxon>Stramenopiles</taxon>
        <taxon>Ochrophyta</taxon>
        <taxon>Bolidophyceae</taxon>
        <taxon>Parmales</taxon>
        <taxon>Triparmaceae</taxon>
        <taxon>Triparma</taxon>
    </lineage>
</organism>
<dbReference type="Proteomes" id="UP001165160">
    <property type="component" value="Unassembled WGS sequence"/>
</dbReference>
<reference evidence="11" key="1">
    <citation type="journal article" date="2023" name="Commun. Biol.">
        <title>Genome analysis of Parmales, the sister group of diatoms, reveals the evolutionary specialization of diatoms from phago-mixotrophs to photoautotrophs.</title>
        <authorList>
            <person name="Ban H."/>
            <person name="Sato S."/>
            <person name="Yoshikawa S."/>
            <person name="Yamada K."/>
            <person name="Nakamura Y."/>
            <person name="Ichinomiya M."/>
            <person name="Sato N."/>
            <person name="Blanc-Mathieu R."/>
            <person name="Endo H."/>
            <person name="Kuwata A."/>
            <person name="Ogata H."/>
        </authorList>
    </citation>
    <scope>NUCLEOTIDE SEQUENCE [LARGE SCALE GENOMIC DNA]</scope>
    <source>
        <strain evidence="11">NIES 3699</strain>
    </source>
</reference>
<feature type="transmembrane region" description="Helical" evidence="7">
    <location>
        <begin position="274"/>
        <end position="295"/>
    </location>
</feature>
<dbReference type="AlphaFoldDB" id="A0A9W7CGX3"/>
<comment type="similarity">
    <text evidence="7">Belongs to the DHHC palmitoyltransferase family.</text>
</comment>
<dbReference type="PROSITE" id="PS50216">
    <property type="entry name" value="DHHC"/>
    <property type="match status" value="1"/>
</dbReference>
<feature type="region of interest" description="Disordered" evidence="8">
    <location>
        <begin position="115"/>
        <end position="188"/>
    </location>
</feature>
<feature type="compositionally biased region" description="Basic residues" evidence="8">
    <location>
        <begin position="178"/>
        <end position="188"/>
    </location>
</feature>
<evidence type="ECO:0000256" key="6">
    <source>
        <dbReference type="ARBA" id="ARBA00023315"/>
    </source>
</evidence>
<keyword evidence="4 7" id="KW-1133">Transmembrane helix</keyword>
<protein>
    <recommendedName>
        <fullName evidence="7">Palmitoyltransferase</fullName>
        <ecNumber evidence="7">2.3.1.225</ecNumber>
    </recommendedName>
</protein>
<proteinExistence type="inferred from homology"/>
<evidence type="ECO:0000313" key="11">
    <source>
        <dbReference type="Proteomes" id="UP001165160"/>
    </source>
</evidence>
<evidence type="ECO:0000256" key="5">
    <source>
        <dbReference type="ARBA" id="ARBA00023136"/>
    </source>
</evidence>
<keyword evidence="11" id="KW-1185">Reference proteome</keyword>
<dbReference type="InterPro" id="IPR001594">
    <property type="entry name" value="Palmitoyltrfase_DHHC"/>
</dbReference>
<accession>A0A9W7CGX3</accession>
<dbReference type="EMBL" id="BRXX01000316">
    <property type="protein sequence ID" value="GMI04484.1"/>
    <property type="molecule type" value="Genomic_DNA"/>
</dbReference>
<evidence type="ECO:0000256" key="7">
    <source>
        <dbReference type="RuleBase" id="RU079119"/>
    </source>
</evidence>
<name>A0A9W7CGX3_9STRA</name>
<feature type="transmembrane region" description="Helical" evidence="7">
    <location>
        <begin position="20"/>
        <end position="40"/>
    </location>
</feature>